<keyword evidence="1" id="KW-0812">Transmembrane</keyword>
<comment type="caution">
    <text evidence="2">The sequence shown here is derived from an EMBL/GenBank/DDBJ whole genome shotgun (WGS) entry which is preliminary data.</text>
</comment>
<evidence type="ECO:0008006" key="4">
    <source>
        <dbReference type="Google" id="ProtNLM"/>
    </source>
</evidence>
<evidence type="ECO:0000313" key="3">
    <source>
        <dbReference type="Proteomes" id="UP000794436"/>
    </source>
</evidence>
<keyword evidence="1" id="KW-0472">Membrane</keyword>
<proteinExistence type="predicted"/>
<accession>A0A8K1FKV4</accession>
<name>A0A8K1FKV4_PYTOL</name>
<reference evidence="2" key="1">
    <citation type="submission" date="2019-03" db="EMBL/GenBank/DDBJ databases">
        <title>Long read genome sequence of the mycoparasitic Pythium oligandrum ATCC 38472 isolated from sugarbeet rhizosphere.</title>
        <authorList>
            <person name="Gaulin E."/>
        </authorList>
    </citation>
    <scope>NUCLEOTIDE SEQUENCE</scope>
    <source>
        <strain evidence="2">ATCC 38472_TT</strain>
    </source>
</reference>
<dbReference type="EMBL" id="SPLM01000036">
    <property type="protein sequence ID" value="TMW66466.1"/>
    <property type="molecule type" value="Genomic_DNA"/>
</dbReference>
<protein>
    <recommendedName>
        <fullName evidence="4">Transmembrane protein</fullName>
    </recommendedName>
</protein>
<gene>
    <name evidence="2" type="ORF">Poli38472_004231</name>
</gene>
<evidence type="ECO:0000313" key="2">
    <source>
        <dbReference type="EMBL" id="TMW66466.1"/>
    </source>
</evidence>
<dbReference type="OrthoDB" id="64243at2759"/>
<keyword evidence="1" id="KW-1133">Transmembrane helix</keyword>
<feature type="transmembrane region" description="Helical" evidence="1">
    <location>
        <begin position="462"/>
        <end position="485"/>
    </location>
</feature>
<keyword evidence="3" id="KW-1185">Reference proteome</keyword>
<dbReference type="Proteomes" id="UP000794436">
    <property type="component" value="Unassembled WGS sequence"/>
</dbReference>
<sequence>MSGVFGLRTLFGALQYDDDYGVYLAGIIPHYVGEKTIKESILFTRVLGGDSTPRQDTLYLESIDNFSHTKCMNVTDGVVQWLYSNEYLRSNWRDLVTQTSYNLTYLRDSELIAPVVDCSFSAITLGDITSARVFYFMRKKADPSAVFLIVSSISTQDYEVPDQFQVGAAAYATLTVIDDMRMTGLQHSLVLALGYPLEGPFYSVYTLEGVTDDCLLVLRNVPEHVSTEYKRRVYTANRSGFYIKSQESQSNIKNMRWVHYDDPLPALTTWRWVGCAKIQNAWGWIRCVHFVFAAGTIFNLCVLFLVSYRNYQRRKIWVGDAFVSISGSLTLRGGIVLVMWAMENFWQLTSLTLRDGAKLAGNVEIFSFAQIMHGDLMTLYVALAGVLGTILQERVDPTLTIFLFEIGFQNRLSIAEWLAAVKDRIMGYAIDDYLGGIAAIPPELNGFCPFGYFTVHELLRSAVASLAALAPIFLTFTIIVVYAVIRKAYRRAYPSRALSYSSRITKGSSNLSEGKAIKSPFTMFELATGAELQNKVGLVSDYDNCIYIKGIRYASADGIYCNGFVIANNQWLIKTSDLSSVLLIILTSRRLRDVFVYEVEDHKVSQTARLVYPNTLTLMDLTKLNTTLLA</sequence>
<organism evidence="2 3">
    <name type="scientific">Pythium oligandrum</name>
    <name type="common">Mycoparasitic fungus</name>
    <dbReference type="NCBI Taxonomy" id="41045"/>
    <lineage>
        <taxon>Eukaryota</taxon>
        <taxon>Sar</taxon>
        <taxon>Stramenopiles</taxon>
        <taxon>Oomycota</taxon>
        <taxon>Peronosporomycetes</taxon>
        <taxon>Pythiales</taxon>
        <taxon>Pythiaceae</taxon>
        <taxon>Pythium</taxon>
    </lineage>
</organism>
<feature type="transmembrane region" description="Helical" evidence="1">
    <location>
        <begin position="318"/>
        <end position="342"/>
    </location>
</feature>
<dbReference type="AlphaFoldDB" id="A0A8K1FKV4"/>
<feature type="transmembrane region" description="Helical" evidence="1">
    <location>
        <begin position="281"/>
        <end position="306"/>
    </location>
</feature>
<evidence type="ECO:0000256" key="1">
    <source>
        <dbReference type="SAM" id="Phobius"/>
    </source>
</evidence>